<dbReference type="EMBL" id="CCNE01000016">
    <property type="protein sequence ID" value="CDX56409.1"/>
    <property type="molecule type" value="Genomic_DNA"/>
</dbReference>
<evidence type="ECO:0000313" key="5">
    <source>
        <dbReference type="Proteomes" id="UP000046122"/>
    </source>
</evidence>
<dbReference type="Proteomes" id="UP000046373">
    <property type="component" value="Unassembled WGS sequence"/>
</dbReference>
<evidence type="ECO:0000313" key="1">
    <source>
        <dbReference type="EMBL" id="CDX13407.1"/>
    </source>
</evidence>
<dbReference type="AlphaFoldDB" id="A0A090F296"/>
<evidence type="ECO:0000313" key="3">
    <source>
        <dbReference type="EMBL" id="CDX56409.1"/>
    </source>
</evidence>
<name>A0A090F296_MESPL</name>
<dbReference type="Proteomes" id="UP000045285">
    <property type="component" value="Unassembled WGS sequence"/>
</dbReference>
<reference evidence="4" key="2">
    <citation type="submission" date="2014-08" db="EMBL/GenBank/DDBJ databases">
        <authorList>
            <person name="Moulin L."/>
        </authorList>
    </citation>
    <scope>NUCLEOTIDE SEQUENCE [LARGE SCALE GENOMIC DNA]</scope>
</reference>
<dbReference type="EMBL" id="CCMZ01000006">
    <property type="protein sequence ID" value="CDX13407.1"/>
    <property type="molecule type" value="Genomic_DNA"/>
</dbReference>
<reference evidence="5 6" key="1">
    <citation type="submission" date="2014-08" db="EMBL/GenBank/DDBJ databases">
        <authorList>
            <person name="Moulin Lionel"/>
        </authorList>
    </citation>
    <scope>NUCLEOTIDE SEQUENCE [LARGE SCALE GENOMIC DNA]</scope>
</reference>
<evidence type="ECO:0000313" key="2">
    <source>
        <dbReference type="EMBL" id="CDX32367.1"/>
    </source>
</evidence>
<accession>A0A090F296</accession>
<dbReference type="EMBL" id="CCNB01000007">
    <property type="protein sequence ID" value="CDX32367.1"/>
    <property type="molecule type" value="Genomic_DNA"/>
</dbReference>
<sequence>MGTPRFRAGPLTDRLVPVWGWLSVLPVFAHNVVEKQSSHQRHDGAHHVVAGQPRIIHERKCQLGHGST</sequence>
<gene>
    <name evidence="1" type="ORF">MPL3356_140187</name>
    <name evidence="3" type="ORF">MPL3365_230208</name>
    <name evidence="2" type="ORF">MPLDJ20_150130</name>
</gene>
<dbReference type="Proteomes" id="UP000046122">
    <property type="component" value="Unassembled WGS sequence"/>
</dbReference>
<evidence type="ECO:0000313" key="6">
    <source>
        <dbReference type="Proteomes" id="UP000046373"/>
    </source>
</evidence>
<protein>
    <submittedName>
        <fullName evidence="1">Uncharacterized protein</fullName>
    </submittedName>
</protein>
<keyword evidence="4" id="KW-1185">Reference proteome</keyword>
<organism evidence="1 4">
    <name type="scientific">Mesorhizobium plurifarium</name>
    <dbReference type="NCBI Taxonomy" id="69974"/>
    <lineage>
        <taxon>Bacteria</taxon>
        <taxon>Pseudomonadati</taxon>
        <taxon>Pseudomonadota</taxon>
        <taxon>Alphaproteobacteria</taxon>
        <taxon>Hyphomicrobiales</taxon>
        <taxon>Phyllobacteriaceae</taxon>
        <taxon>Mesorhizobium</taxon>
    </lineage>
</organism>
<proteinExistence type="predicted"/>
<evidence type="ECO:0000313" key="4">
    <source>
        <dbReference type="Proteomes" id="UP000045285"/>
    </source>
</evidence>